<feature type="transmembrane region" description="Helical" evidence="12">
    <location>
        <begin position="392"/>
        <end position="412"/>
    </location>
</feature>
<evidence type="ECO:0000256" key="1">
    <source>
        <dbReference type="ARBA" id="ARBA00004610"/>
    </source>
</evidence>
<gene>
    <name evidence="14" type="primary">shakB</name>
    <name evidence="12" type="synonym">inx</name>
    <name evidence="14" type="ORF">GZH46_01450</name>
</gene>
<keyword evidence="8 12" id="KW-1133">Transmembrane helix</keyword>
<accession>A0ABQ7S9E2</accession>
<evidence type="ECO:0000256" key="12">
    <source>
        <dbReference type="RuleBase" id="RU010713"/>
    </source>
</evidence>
<evidence type="ECO:0000256" key="4">
    <source>
        <dbReference type="ARBA" id="ARBA00022475"/>
    </source>
</evidence>
<keyword evidence="15" id="KW-1185">Reference proteome</keyword>
<comment type="similarity">
    <text evidence="12">Belongs to the pannexin family.</text>
</comment>
<feature type="transmembrane region" description="Helical" evidence="12">
    <location>
        <begin position="477"/>
        <end position="494"/>
    </location>
</feature>
<keyword evidence="7" id="KW-0965">Cell junction</keyword>
<evidence type="ECO:0000256" key="13">
    <source>
        <dbReference type="SAM" id="MobiDB-lite"/>
    </source>
</evidence>
<evidence type="ECO:0000256" key="8">
    <source>
        <dbReference type="ARBA" id="ARBA00022989"/>
    </source>
</evidence>
<feature type="compositionally biased region" description="Low complexity" evidence="13">
    <location>
        <begin position="21"/>
        <end position="31"/>
    </location>
</feature>
<evidence type="ECO:0000313" key="14">
    <source>
        <dbReference type="EMBL" id="KAG9510016.1"/>
    </source>
</evidence>
<evidence type="ECO:0000313" key="15">
    <source>
        <dbReference type="Proteomes" id="UP000825002"/>
    </source>
</evidence>
<keyword evidence="6" id="KW-0303">Gap junction</keyword>
<comment type="caution">
    <text evidence="12">Lacks conserved residue(s) required for the propagation of feature annotation.</text>
</comment>
<evidence type="ECO:0000256" key="3">
    <source>
        <dbReference type="ARBA" id="ARBA00022448"/>
    </source>
</evidence>
<protein>
    <recommendedName>
        <fullName evidence="12">Innexin</fullName>
    </recommendedName>
</protein>
<keyword evidence="9 12" id="KW-0406">Ion transport</keyword>
<keyword evidence="4" id="KW-1003">Cell membrane</keyword>
<feature type="non-terminal residue" evidence="14">
    <location>
        <position position="1"/>
    </location>
</feature>
<dbReference type="PANTHER" id="PTHR11893">
    <property type="entry name" value="INNEXIN"/>
    <property type="match status" value="1"/>
</dbReference>
<feature type="region of interest" description="Disordered" evidence="13">
    <location>
        <begin position="1"/>
        <end position="31"/>
    </location>
</feature>
<evidence type="ECO:0000256" key="11">
    <source>
        <dbReference type="ARBA" id="ARBA00023303"/>
    </source>
</evidence>
<keyword evidence="11 12" id="KW-0407">Ion channel</keyword>
<dbReference type="Proteomes" id="UP000825002">
    <property type="component" value="Unassembled WGS sequence"/>
</dbReference>
<dbReference type="PRINTS" id="PR01262">
    <property type="entry name" value="INNEXIN"/>
</dbReference>
<evidence type="ECO:0000256" key="2">
    <source>
        <dbReference type="ARBA" id="ARBA00004651"/>
    </source>
</evidence>
<feature type="compositionally biased region" description="Polar residues" evidence="13">
    <location>
        <begin position="1"/>
        <end position="16"/>
    </location>
</feature>
<feature type="transmembrane region" description="Helical" evidence="12">
    <location>
        <begin position="636"/>
        <end position="663"/>
    </location>
</feature>
<feature type="region of interest" description="Disordered" evidence="13">
    <location>
        <begin position="333"/>
        <end position="358"/>
    </location>
</feature>
<evidence type="ECO:0000256" key="6">
    <source>
        <dbReference type="ARBA" id="ARBA00022868"/>
    </source>
</evidence>
<keyword evidence="3 12" id="KW-0813">Transport</keyword>
<keyword evidence="5 12" id="KW-0812">Transmembrane</keyword>
<comment type="function">
    <text evidence="12">Structural component of the gap junctions.</text>
</comment>
<dbReference type="PROSITE" id="PS51013">
    <property type="entry name" value="PANNEXIN"/>
    <property type="match status" value="1"/>
</dbReference>
<name>A0ABQ7S9E2_9ACAR</name>
<evidence type="ECO:0000256" key="10">
    <source>
        <dbReference type="ARBA" id="ARBA00023136"/>
    </source>
</evidence>
<reference evidence="14 15" key="1">
    <citation type="submission" date="2020-10" db="EMBL/GenBank/DDBJ databases">
        <authorList>
            <person name="Klimov P.B."/>
            <person name="Dyachkov S.M."/>
            <person name="Chetverikov P.E."/>
        </authorList>
    </citation>
    <scope>NUCLEOTIDE SEQUENCE [LARGE SCALE GENOMIC DNA]</scope>
    <source>
        <strain evidence="14">BMOC 18-1129-001#AD2665</strain>
        <tissue evidence="14">Entire mites</tissue>
    </source>
</reference>
<proteinExistence type="inferred from homology"/>
<keyword evidence="10 12" id="KW-0472">Membrane</keyword>
<organism evidence="14 15">
    <name type="scientific">Fragariocoptes setiger</name>
    <dbReference type="NCBI Taxonomy" id="1670756"/>
    <lineage>
        <taxon>Eukaryota</taxon>
        <taxon>Metazoa</taxon>
        <taxon>Ecdysozoa</taxon>
        <taxon>Arthropoda</taxon>
        <taxon>Chelicerata</taxon>
        <taxon>Arachnida</taxon>
        <taxon>Acari</taxon>
        <taxon>Acariformes</taxon>
        <taxon>Trombidiformes</taxon>
        <taxon>Prostigmata</taxon>
        <taxon>Eupodina</taxon>
        <taxon>Eriophyoidea</taxon>
        <taxon>Phytoptidae</taxon>
        <taxon>Fragariocoptes</taxon>
    </lineage>
</organism>
<comment type="subcellular location">
    <subcellularLocation>
        <location evidence="1">Cell junction</location>
        <location evidence="1">Gap junction</location>
    </subcellularLocation>
    <subcellularLocation>
        <location evidence="2 12">Cell membrane</location>
        <topology evidence="2 12">Multi-pass membrane protein</topology>
    </subcellularLocation>
</comment>
<evidence type="ECO:0000256" key="7">
    <source>
        <dbReference type="ARBA" id="ARBA00022949"/>
    </source>
</evidence>
<sequence>MFTRKFNVTRTQLSQHENTDSNNNNNSNNRRNYIDKQQSLHVFNDNRRHRVHQKDHHYHRLHNSLGGYFRNNLLISNQHQRQLSRDFFETPLTVARKNNANDNSNSERAFIFSSFVDANNNNQATTIDSQRATTSYAPALGCERSLTEQEYLIQQQQLSSALYSTIRLNPFVDWNNVDRRFSRPTRLSSVVATGRWSVAAATATAAGVPRLPLQLPPHTTASGRGAAAASTTLAAGQATSLTTLAASAGQQRYWGATGHSSSLLWSLGGGATGAAASTLLQHQPPNQYQQQREVQFRLLLPKDFNDKHNNRNRELALLSSTSLLLQQHKQIKRQKRHNQERLEEERRHFDRRAGAGGGTHSHLLHQRIEMLDILRSLRSFLKISRVHTDGNIFRLHYSLTVIILLAFCMIISTKQYVGDPIDCIRADGIDKSIINTYCWIHTTYSIPRAFNKKVGVDVPHPGVDNTNNPSEFQHHKYYQWVSFVLFVQAALFYVPRYLWKLWEAGKVEALVMHLDVGVGFEPDLTLKKQAIVDYLARSSGHHDWYAARYYFCECLSFANVVAQMFLLDAFFEGEFMRYGLNVLEFSQLDQEERIDPMIKIFPRVTKCKFYKYGPSANIETIDALCLLPLNIINEKIYIFLWFWFILMAMLTFVMLIFGLVVIACPPVRVYMLNLRFRMSQLHQLNIIVRKSTIGDWFLLYLLGKNMDSYIFKDVISELATKCMTKGKESDQMRV</sequence>
<evidence type="ECO:0000256" key="9">
    <source>
        <dbReference type="ARBA" id="ARBA00023065"/>
    </source>
</evidence>
<dbReference type="PANTHER" id="PTHR11893:SF40">
    <property type="entry name" value="INNEXIN SHAKING-B"/>
    <property type="match status" value="1"/>
</dbReference>
<feature type="compositionally biased region" description="Basic and acidic residues" evidence="13">
    <location>
        <begin position="337"/>
        <end position="353"/>
    </location>
</feature>
<comment type="caution">
    <text evidence="14">The sequence shown here is derived from an EMBL/GenBank/DDBJ whole genome shotgun (WGS) entry which is preliminary data.</text>
</comment>
<evidence type="ECO:0000256" key="5">
    <source>
        <dbReference type="ARBA" id="ARBA00022692"/>
    </source>
</evidence>
<dbReference type="InterPro" id="IPR000990">
    <property type="entry name" value="Innexin"/>
</dbReference>
<dbReference type="Pfam" id="PF00876">
    <property type="entry name" value="Innexin"/>
    <property type="match status" value="1"/>
</dbReference>
<dbReference type="EMBL" id="JAIFTH010000260">
    <property type="protein sequence ID" value="KAG9510016.1"/>
    <property type="molecule type" value="Genomic_DNA"/>
</dbReference>